<comment type="caution">
    <text evidence="2">The sequence shown here is derived from an EMBL/GenBank/DDBJ whole genome shotgun (WGS) entry which is preliminary data.</text>
</comment>
<dbReference type="Proteomes" id="UP001227126">
    <property type="component" value="Unassembled WGS sequence"/>
</dbReference>
<sequence length="81" mass="8592">MRVEIGRADPSRDGDMRNGVAIAPWLIFVCGVLGLIVGDGVEVFQAPTEGFVRGLDMPTVLRIPVPAIDSLGADNAPLNFD</sequence>
<name>A0ABT7FK54_9RHOB</name>
<gene>
    <name evidence="2" type="ORF">QO034_20910</name>
</gene>
<evidence type="ECO:0000256" key="1">
    <source>
        <dbReference type="SAM" id="Phobius"/>
    </source>
</evidence>
<protein>
    <submittedName>
        <fullName evidence="2">Uncharacterized protein</fullName>
    </submittedName>
</protein>
<proteinExistence type="predicted"/>
<accession>A0ABT7FK54</accession>
<keyword evidence="3" id="KW-1185">Reference proteome</keyword>
<dbReference type="EMBL" id="JASNJE010000040">
    <property type="protein sequence ID" value="MDK3075541.1"/>
    <property type="molecule type" value="Genomic_DNA"/>
</dbReference>
<dbReference type="RefSeq" id="WP_284487465.1">
    <property type="nucleotide sequence ID" value="NZ_JASNJE010000040.1"/>
</dbReference>
<evidence type="ECO:0000313" key="2">
    <source>
        <dbReference type="EMBL" id="MDK3075541.1"/>
    </source>
</evidence>
<feature type="transmembrane region" description="Helical" evidence="1">
    <location>
        <begin position="20"/>
        <end position="38"/>
    </location>
</feature>
<keyword evidence="1" id="KW-0472">Membrane</keyword>
<reference evidence="2 3" key="1">
    <citation type="submission" date="2023-05" db="EMBL/GenBank/DDBJ databases">
        <title>Sedimentitalea sp. nov. JM2-8.</title>
        <authorList>
            <person name="Huang J."/>
        </authorList>
    </citation>
    <scope>NUCLEOTIDE SEQUENCE [LARGE SCALE GENOMIC DNA]</scope>
    <source>
        <strain evidence="2 3">JM2-8</strain>
    </source>
</reference>
<organism evidence="2 3">
    <name type="scientific">Sedimentitalea xiamensis</name>
    <dbReference type="NCBI Taxonomy" id="3050037"/>
    <lineage>
        <taxon>Bacteria</taxon>
        <taxon>Pseudomonadati</taxon>
        <taxon>Pseudomonadota</taxon>
        <taxon>Alphaproteobacteria</taxon>
        <taxon>Rhodobacterales</taxon>
        <taxon>Paracoccaceae</taxon>
        <taxon>Sedimentitalea</taxon>
    </lineage>
</organism>
<keyword evidence="1" id="KW-0812">Transmembrane</keyword>
<evidence type="ECO:0000313" key="3">
    <source>
        <dbReference type="Proteomes" id="UP001227126"/>
    </source>
</evidence>
<keyword evidence="1" id="KW-1133">Transmembrane helix</keyword>